<gene>
    <name evidence="1" type="ORF">FY036_12690</name>
</gene>
<reference evidence="1 2" key="2">
    <citation type="submission" date="2019-09" db="EMBL/GenBank/DDBJ databases">
        <title>Mesorhizobium sp. MaA-C15 isolated from Microcystis aeruginosa.</title>
        <authorList>
            <person name="Jeong S.E."/>
            <person name="Jin H.M."/>
            <person name="Jeon C.O."/>
        </authorList>
    </citation>
    <scope>NUCLEOTIDE SEQUENCE [LARGE SCALE GENOMIC DNA]</scope>
    <source>
        <strain evidence="1 2">MaA-C15</strain>
    </source>
</reference>
<proteinExistence type="predicted"/>
<evidence type="ECO:0000313" key="1">
    <source>
        <dbReference type="EMBL" id="TYR31945.1"/>
    </source>
</evidence>
<reference evidence="1 2" key="1">
    <citation type="submission" date="2019-08" db="EMBL/GenBank/DDBJ databases">
        <authorList>
            <person name="Seo Y.L."/>
        </authorList>
    </citation>
    <scope>NUCLEOTIDE SEQUENCE [LARGE SCALE GENOMIC DNA]</scope>
    <source>
        <strain evidence="1 2">MaA-C15</strain>
    </source>
</reference>
<evidence type="ECO:0000313" key="2">
    <source>
        <dbReference type="Proteomes" id="UP000323258"/>
    </source>
</evidence>
<keyword evidence="2" id="KW-1185">Reference proteome</keyword>
<accession>A0A5D4GXF2</accession>
<protein>
    <recommendedName>
        <fullName evidence="3">DUF1353 domain-containing protein</fullName>
    </recommendedName>
</protein>
<dbReference type="RefSeq" id="WP_148915102.1">
    <property type="nucleotide sequence ID" value="NZ_VSZS01000063.1"/>
</dbReference>
<organism evidence="1 2">
    <name type="scientific">Neoaquamicrobium microcysteis</name>
    <dbReference type="NCBI Taxonomy" id="2682781"/>
    <lineage>
        <taxon>Bacteria</taxon>
        <taxon>Pseudomonadati</taxon>
        <taxon>Pseudomonadota</taxon>
        <taxon>Alphaproteobacteria</taxon>
        <taxon>Hyphomicrobiales</taxon>
        <taxon>Phyllobacteriaceae</taxon>
        <taxon>Neoaquamicrobium</taxon>
    </lineage>
</organism>
<sequence>MRRTALFLICLFGLWGCSTPPPRVDPNDPGIVSGKLMVFWDGEDRFVYFPYYDDPLVYTLPKHVAQRLGVTTIRPGAIYTDGGSIPRAVRGVVGFSPWGYGPAYIVHDWLFVAHHCIVHDGVGTLDRRDHDEAEKVRNVDFPMSADILGGIIQALIRQEKVPPRALAPDAIYGAVDSFVAKGLWDNDDPRSCKPVPPNVIAGIEESLRRPQFDGQPESGRVLPRLVYVQDF</sequence>
<dbReference type="AlphaFoldDB" id="A0A5D4GXF2"/>
<dbReference type="OrthoDB" id="9181317at2"/>
<name>A0A5D4GXF2_9HYPH</name>
<evidence type="ECO:0008006" key="3">
    <source>
        <dbReference type="Google" id="ProtNLM"/>
    </source>
</evidence>
<dbReference type="EMBL" id="VSZS01000063">
    <property type="protein sequence ID" value="TYR31945.1"/>
    <property type="molecule type" value="Genomic_DNA"/>
</dbReference>
<dbReference type="Proteomes" id="UP000323258">
    <property type="component" value="Unassembled WGS sequence"/>
</dbReference>
<comment type="caution">
    <text evidence="1">The sequence shown here is derived from an EMBL/GenBank/DDBJ whole genome shotgun (WGS) entry which is preliminary data.</text>
</comment>